<dbReference type="Pfam" id="PF13041">
    <property type="entry name" value="PPR_2"/>
    <property type="match status" value="3"/>
</dbReference>
<feature type="repeat" description="PPR" evidence="4">
    <location>
        <begin position="1246"/>
        <end position="1280"/>
    </location>
</feature>
<comment type="caution">
    <text evidence="7">The sequence shown here is derived from an EMBL/GenBank/DDBJ whole genome shotgun (WGS) entry which is preliminary data.</text>
</comment>
<dbReference type="InterPro" id="IPR008271">
    <property type="entry name" value="Ser/Thr_kinase_AS"/>
</dbReference>
<dbReference type="OrthoDB" id="185373at2759"/>
<dbReference type="Proteomes" id="UP000275267">
    <property type="component" value="Unassembled WGS sequence"/>
</dbReference>
<dbReference type="Gene3D" id="1.25.40.10">
    <property type="entry name" value="Tetratricopeptide repeat domain"/>
    <property type="match status" value="4"/>
</dbReference>
<dbReference type="Gene3D" id="3.30.200.20">
    <property type="entry name" value="Phosphorylase Kinase, domain 1"/>
    <property type="match status" value="1"/>
</dbReference>
<dbReference type="InterPro" id="IPR002885">
    <property type="entry name" value="PPR_rpt"/>
</dbReference>
<reference evidence="8" key="1">
    <citation type="journal article" date="2019" name="Nat. Commun.">
        <title>The genome of broomcorn millet.</title>
        <authorList>
            <person name="Zou C."/>
            <person name="Miki D."/>
            <person name="Li D."/>
            <person name="Tang Q."/>
            <person name="Xiao L."/>
            <person name="Rajput S."/>
            <person name="Deng P."/>
            <person name="Jia W."/>
            <person name="Huang R."/>
            <person name="Zhang M."/>
            <person name="Sun Y."/>
            <person name="Hu J."/>
            <person name="Fu X."/>
            <person name="Schnable P.S."/>
            <person name="Li F."/>
            <person name="Zhang H."/>
            <person name="Feng B."/>
            <person name="Zhu X."/>
            <person name="Liu R."/>
            <person name="Schnable J.C."/>
            <person name="Zhu J.-K."/>
            <person name="Zhang H."/>
        </authorList>
    </citation>
    <scope>NUCLEOTIDE SEQUENCE [LARGE SCALE GENOMIC DNA]</scope>
</reference>
<protein>
    <recommendedName>
        <fullName evidence="6">Protein kinase domain-containing protein</fullName>
    </recommendedName>
</protein>
<dbReference type="PROSITE" id="PS00108">
    <property type="entry name" value="PROTEIN_KINASE_ST"/>
    <property type="match status" value="1"/>
</dbReference>
<evidence type="ECO:0000256" key="4">
    <source>
        <dbReference type="PROSITE-ProRule" id="PRU00708"/>
    </source>
</evidence>
<feature type="compositionally biased region" description="Polar residues" evidence="5">
    <location>
        <begin position="110"/>
        <end position="120"/>
    </location>
</feature>
<dbReference type="GO" id="GO:0005524">
    <property type="term" value="F:ATP binding"/>
    <property type="evidence" value="ECO:0007669"/>
    <property type="project" value="InterPro"/>
</dbReference>
<feature type="compositionally biased region" description="Low complexity" evidence="5">
    <location>
        <begin position="68"/>
        <end position="89"/>
    </location>
</feature>
<organism evidence="7 8">
    <name type="scientific">Panicum miliaceum</name>
    <name type="common">Proso millet</name>
    <name type="synonym">Broomcorn millet</name>
    <dbReference type="NCBI Taxonomy" id="4540"/>
    <lineage>
        <taxon>Eukaryota</taxon>
        <taxon>Viridiplantae</taxon>
        <taxon>Streptophyta</taxon>
        <taxon>Embryophyta</taxon>
        <taxon>Tracheophyta</taxon>
        <taxon>Spermatophyta</taxon>
        <taxon>Magnoliopsida</taxon>
        <taxon>Liliopsida</taxon>
        <taxon>Poales</taxon>
        <taxon>Poaceae</taxon>
        <taxon>PACMAD clade</taxon>
        <taxon>Panicoideae</taxon>
        <taxon>Panicodae</taxon>
        <taxon>Paniceae</taxon>
        <taxon>Panicinae</taxon>
        <taxon>Panicum</taxon>
        <taxon>Panicum sect. Panicum</taxon>
    </lineage>
</organism>
<dbReference type="SMART" id="SM00220">
    <property type="entry name" value="S_TKc"/>
    <property type="match status" value="1"/>
</dbReference>
<evidence type="ECO:0000313" key="7">
    <source>
        <dbReference type="EMBL" id="RLN24754.1"/>
    </source>
</evidence>
<dbReference type="STRING" id="4540.A0A3L6SSW0"/>
<dbReference type="GO" id="GO:0031425">
    <property type="term" value="P:chloroplast RNA processing"/>
    <property type="evidence" value="ECO:0007669"/>
    <property type="project" value="TreeGrafter"/>
</dbReference>
<dbReference type="Pfam" id="PF01535">
    <property type="entry name" value="PPR"/>
    <property type="match status" value="3"/>
</dbReference>
<evidence type="ECO:0000313" key="8">
    <source>
        <dbReference type="Proteomes" id="UP000275267"/>
    </source>
</evidence>
<dbReference type="GO" id="GO:0009507">
    <property type="term" value="C:chloroplast"/>
    <property type="evidence" value="ECO:0007669"/>
    <property type="project" value="TreeGrafter"/>
</dbReference>
<dbReference type="SUPFAM" id="SSF48452">
    <property type="entry name" value="TPR-like"/>
    <property type="match status" value="1"/>
</dbReference>
<dbReference type="CDD" id="cd14133">
    <property type="entry name" value="PKc_DYRK_like"/>
    <property type="match status" value="1"/>
</dbReference>
<dbReference type="InterPro" id="IPR000719">
    <property type="entry name" value="Prot_kinase_dom"/>
</dbReference>
<feature type="repeat" description="PPR" evidence="4">
    <location>
        <begin position="819"/>
        <end position="853"/>
    </location>
</feature>
<dbReference type="InterPro" id="IPR011009">
    <property type="entry name" value="Kinase-like_dom_sf"/>
</dbReference>
<dbReference type="GO" id="GO:0004672">
    <property type="term" value="F:protein kinase activity"/>
    <property type="evidence" value="ECO:0007669"/>
    <property type="project" value="InterPro"/>
</dbReference>
<dbReference type="PROSITE" id="PS51375">
    <property type="entry name" value="PPR"/>
    <property type="match status" value="11"/>
</dbReference>
<feature type="repeat" description="PPR" evidence="4">
    <location>
        <begin position="854"/>
        <end position="888"/>
    </location>
</feature>
<feature type="region of interest" description="Disordered" evidence="5">
    <location>
        <begin position="34"/>
        <end position="90"/>
    </location>
</feature>
<dbReference type="Pfam" id="PF00069">
    <property type="entry name" value="Pkinase"/>
    <property type="match status" value="1"/>
</dbReference>
<feature type="repeat" description="PPR" evidence="4">
    <location>
        <begin position="1211"/>
        <end position="1245"/>
    </location>
</feature>
<dbReference type="FunFam" id="1.25.40.10:FF:000718">
    <property type="entry name" value="Pentatricopeptide repeat-containing protein"/>
    <property type="match status" value="1"/>
</dbReference>
<evidence type="ECO:0000256" key="1">
    <source>
        <dbReference type="ARBA" id="ARBA00007626"/>
    </source>
</evidence>
<evidence type="ECO:0000256" key="3">
    <source>
        <dbReference type="ARBA" id="ARBA00022946"/>
    </source>
</evidence>
<dbReference type="FunFam" id="1.25.40.10:FF:000771">
    <property type="entry name" value="Pentatricopeptide repeat-containing protein"/>
    <property type="match status" value="1"/>
</dbReference>
<dbReference type="FunFam" id="1.25.40.10:FF:001161">
    <property type="entry name" value="Pentatricopeptide repeat-containing protein"/>
    <property type="match status" value="1"/>
</dbReference>
<evidence type="ECO:0000256" key="2">
    <source>
        <dbReference type="ARBA" id="ARBA00022737"/>
    </source>
</evidence>
<feature type="repeat" description="PPR" evidence="4">
    <location>
        <begin position="889"/>
        <end position="923"/>
    </location>
</feature>
<feature type="repeat" description="PPR" evidence="4">
    <location>
        <begin position="1075"/>
        <end position="1109"/>
    </location>
</feature>
<dbReference type="GO" id="GO:0003729">
    <property type="term" value="F:mRNA binding"/>
    <property type="evidence" value="ECO:0007669"/>
    <property type="project" value="TreeGrafter"/>
</dbReference>
<keyword evidence="3" id="KW-0809">Transit peptide</keyword>
<name>A0A3L6SSW0_PANMI</name>
<dbReference type="SUPFAM" id="SSF56112">
    <property type="entry name" value="Protein kinase-like (PK-like)"/>
    <property type="match status" value="1"/>
</dbReference>
<feature type="repeat" description="PPR" evidence="4">
    <location>
        <begin position="1145"/>
        <end position="1179"/>
    </location>
</feature>
<dbReference type="InterPro" id="IPR011990">
    <property type="entry name" value="TPR-like_helical_dom_sf"/>
</dbReference>
<feature type="repeat" description="PPR" evidence="4">
    <location>
        <begin position="996"/>
        <end position="1030"/>
    </location>
</feature>
<dbReference type="PROSITE" id="PS50011">
    <property type="entry name" value="PROTEIN_KINASE_DOM"/>
    <property type="match status" value="1"/>
</dbReference>
<sequence length="1355" mass="149041">MAAPGLDQVMAFLTDHGFAGAASALRDDVLERTAAGEGARDAALDPQLPPLRMPGSASASGSGGAGADGASTPAPASPGSSSGSASSSAFVSMRSTPSGLLNPYGLWSPRHSQSDASSSEMEFGTARQYDTTDLFFQEGWLYDDHLFPSKLDDEDDEGKEEDKFVLGANDGSEQVEIGKLGAGHSHRHEHIGSDRCEGCAEVYTCSSPLCGCCGGGLKIDGLEVARSSSSTVYGRYQIMDDQTEILDDCAQDVFQFKQSGDVVLECDMPRDPGRGDDDSELSVVEKELQMLSSFDNDAVANHGVYDFTDNGELDDSSEKNLKSSSDKEYLKGHRVQPFPESGDDAYEFQNVGLLNSDIQHSTALKAEEDSKTNIDLALSNFHREYEVFELRIIHRKNRTGFEENKDFPIVLNSVIAGRYYVTEYLGSAAFSKVVQAHDLQTGMDVCLKIIKNDKDFFDQSLDEIKLLKFVNKYDPLDEHRVLRLYDYFYHQEHLFIVTELLRANLYEFQKYNQESGGEVYFTLPRIQVIARQCLEALIYLHHLRIIHCDLKPENILIKSYSRCEIKVIDLGSSCFLTDTLCLYVQSRSYRAPEVILGLPYDQRIDIWSLGCILAELYTGEVLFPNEPVPMMLAQMIGIIGPIDMEMLELGQETQKYFTDDYDLFTKNEDLHGLVQTAALKRSGVVEPEVGAAPASGGVVVDYGTHDDAAALPSPSPRRVPAAKSVWLNPNLPTSHPLHHRHKPAAELQQRQHEDRALDVPALVATVSAARTAADLAAALAPHRPVSARLLGALLSRLPDPRRGVALLDLLAPDLTAPALLIPYNLLLRSACRAGDLRLASGLLLEMRDRGVTPDAFSYSTLLAALTRAGHLDHALTFLPLMEDDAVAPDLILFSNLIHLALRGGDAPKALALFSRLRGAGIRPDRKAYNAAVAAYCKSDLLRDAKRLLLHDMPADGVAPDAESYSPILAALARRGRHLAAVSLFSHMRAVARVKPDLSVFNIVLNAYGQLDLAREADRLFWNMRRAGVAPSVVTYNTMLRVYGDAGLFGEAVHLFGLMRSASDGNGGAGNSIKPNVVTYNTMIAIYGKSLEDEKAGSLVQDMQANGVQPNAITYSTILSIWVKAGKLDRAAKLFEKLREAGTEIDPVLYQTMVVGYERAGLVSQAKRLLRDLKDQDGIPKETAIKILASAGRVEEAAWLFRRAASTGEIKDSSVHRAMMDLFAKNRRHRNVIEVFDEMRKLGQLPDSETIATTMNAYGKLKEFDKAAALYLAMRKEGCVFSDRVHFQMISLLGAQKDFEALETLVGELSHDPNIDKRELYLVAAGIYERAYKFDKASQIISQIRSSNGFDVQKFR</sequence>
<feature type="repeat" description="PPR" evidence="4">
    <location>
        <begin position="924"/>
        <end position="959"/>
    </location>
</feature>
<gene>
    <name evidence="7" type="ORF">C2845_PM07G27530</name>
</gene>
<accession>A0A3L6SSW0</accession>
<dbReference type="Gene3D" id="1.10.510.10">
    <property type="entry name" value="Transferase(Phosphotransferase) domain 1"/>
    <property type="match status" value="1"/>
</dbReference>
<proteinExistence type="inferred from homology"/>
<dbReference type="EMBL" id="PQIB02000004">
    <property type="protein sequence ID" value="RLN24754.1"/>
    <property type="molecule type" value="Genomic_DNA"/>
</dbReference>
<feature type="repeat" description="PPR" evidence="4">
    <location>
        <begin position="1031"/>
        <end position="1061"/>
    </location>
</feature>
<evidence type="ECO:0000259" key="6">
    <source>
        <dbReference type="PROSITE" id="PS50011"/>
    </source>
</evidence>
<dbReference type="FunFam" id="1.25.40.10:FF:000507">
    <property type="entry name" value="Pentatricopeptide repeat-containing protein"/>
    <property type="match status" value="1"/>
</dbReference>
<dbReference type="PANTHER" id="PTHR47938:SF22">
    <property type="entry name" value="PENTACOTRIPEPTIDE-REPEAT REGION OF PRORP DOMAIN-CONTAINING PROTEIN"/>
    <property type="match status" value="1"/>
</dbReference>
<dbReference type="NCBIfam" id="TIGR00756">
    <property type="entry name" value="PPR"/>
    <property type="match status" value="7"/>
</dbReference>
<feature type="repeat" description="PPR" evidence="4">
    <location>
        <begin position="1110"/>
        <end position="1144"/>
    </location>
</feature>
<dbReference type="FunFam" id="3.30.200.20:FF:000216">
    <property type="entry name" value="Putative serine/threonine-protein kinase dyrk2"/>
    <property type="match status" value="1"/>
</dbReference>
<keyword evidence="8" id="KW-1185">Reference proteome</keyword>
<evidence type="ECO:0000256" key="5">
    <source>
        <dbReference type="SAM" id="MobiDB-lite"/>
    </source>
</evidence>
<keyword evidence="2" id="KW-0677">Repeat</keyword>
<dbReference type="Pfam" id="PF13812">
    <property type="entry name" value="PPR_3"/>
    <property type="match status" value="1"/>
</dbReference>
<comment type="similarity">
    <text evidence="1">Belongs to the PPR family. P subfamily.</text>
</comment>
<dbReference type="PANTHER" id="PTHR47938">
    <property type="entry name" value="RESPIRATORY COMPLEX I CHAPERONE (CIA84), PUTATIVE (AFU_ORTHOLOGUE AFUA_2G06020)-RELATED"/>
    <property type="match status" value="1"/>
</dbReference>
<feature type="region of interest" description="Disordered" evidence="5">
    <location>
        <begin position="104"/>
        <end position="123"/>
    </location>
</feature>
<feature type="domain" description="Protein kinase" evidence="6">
    <location>
        <begin position="419"/>
        <end position="738"/>
    </location>
</feature>